<dbReference type="CDD" id="cd11286">
    <property type="entry name" value="ADF_cofilin_like"/>
    <property type="match status" value="1"/>
</dbReference>
<reference evidence="7" key="1">
    <citation type="submission" date="2021-03" db="EMBL/GenBank/DDBJ databases">
        <authorList>
            <person name="Tagirdzhanova G."/>
        </authorList>
    </citation>
    <scope>NUCLEOTIDE SEQUENCE</scope>
</reference>
<dbReference type="Pfam" id="PF00241">
    <property type="entry name" value="Cofilin_ADF"/>
    <property type="match status" value="1"/>
</dbReference>
<dbReference type="SUPFAM" id="SSF55753">
    <property type="entry name" value="Actin depolymerizing proteins"/>
    <property type="match status" value="1"/>
</dbReference>
<dbReference type="PROSITE" id="PS51263">
    <property type="entry name" value="ADF_H"/>
    <property type="match status" value="1"/>
</dbReference>
<dbReference type="InterPro" id="IPR017904">
    <property type="entry name" value="ADF/Cofilin"/>
</dbReference>
<dbReference type="GO" id="GO:0003779">
    <property type="term" value="F:actin binding"/>
    <property type="evidence" value="ECO:0007669"/>
    <property type="project" value="UniProtKB-KW"/>
</dbReference>
<comment type="subcellular location">
    <subcellularLocation>
        <location evidence="1">Nucleus matrix</location>
    </subcellularLocation>
</comment>
<organism evidence="7 8">
    <name type="scientific">Heterodermia speciosa</name>
    <dbReference type="NCBI Taxonomy" id="116794"/>
    <lineage>
        <taxon>Eukaryota</taxon>
        <taxon>Fungi</taxon>
        <taxon>Dikarya</taxon>
        <taxon>Ascomycota</taxon>
        <taxon>Pezizomycotina</taxon>
        <taxon>Lecanoromycetes</taxon>
        <taxon>OSLEUM clade</taxon>
        <taxon>Lecanoromycetidae</taxon>
        <taxon>Caliciales</taxon>
        <taxon>Physciaceae</taxon>
        <taxon>Heterodermia</taxon>
    </lineage>
</organism>
<dbReference type="PANTHER" id="PTHR11913">
    <property type="entry name" value="COFILIN-RELATED"/>
    <property type="match status" value="1"/>
</dbReference>
<evidence type="ECO:0000313" key="8">
    <source>
        <dbReference type="Proteomes" id="UP000664521"/>
    </source>
</evidence>
<evidence type="ECO:0000259" key="6">
    <source>
        <dbReference type="PROSITE" id="PS51263"/>
    </source>
</evidence>
<dbReference type="Proteomes" id="UP000664521">
    <property type="component" value="Unassembled WGS sequence"/>
</dbReference>
<dbReference type="EMBL" id="CAJPDS010000045">
    <property type="protein sequence ID" value="CAF9927612.1"/>
    <property type="molecule type" value="Genomic_DNA"/>
</dbReference>
<dbReference type="AlphaFoldDB" id="A0A8H3FM51"/>
<evidence type="ECO:0000256" key="1">
    <source>
        <dbReference type="ARBA" id="ARBA00004109"/>
    </source>
</evidence>
<evidence type="ECO:0000256" key="5">
    <source>
        <dbReference type="ARBA" id="ARBA00032427"/>
    </source>
</evidence>
<dbReference type="InterPro" id="IPR002108">
    <property type="entry name" value="ADF-H"/>
</dbReference>
<evidence type="ECO:0000256" key="3">
    <source>
        <dbReference type="ARBA" id="ARBA00015630"/>
    </source>
</evidence>
<accession>A0A8H3FM51</accession>
<evidence type="ECO:0000313" key="7">
    <source>
        <dbReference type="EMBL" id="CAF9927612.1"/>
    </source>
</evidence>
<keyword evidence="8" id="KW-1185">Reference proteome</keyword>
<dbReference type="GO" id="GO:0030042">
    <property type="term" value="P:actin filament depolymerization"/>
    <property type="evidence" value="ECO:0007669"/>
    <property type="project" value="InterPro"/>
</dbReference>
<protein>
    <recommendedName>
        <fullName evidence="3">Cofilin</fullName>
    </recommendedName>
    <alternativeName>
        <fullName evidence="5">Actin-depolymerizing factor 1</fullName>
    </alternativeName>
</protein>
<evidence type="ECO:0000256" key="2">
    <source>
        <dbReference type="ARBA" id="ARBA00006844"/>
    </source>
</evidence>
<comment type="similarity">
    <text evidence="2">Belongs to the actin-binding proteins ADF family.</text>
</comment>
<sequence>MSRSGASVAPECISKYNELKLGKEIKYIIYKLSEDYKEVVVEDYSSDKDWESFRSKLLAAKASYKGKEGKGPRYAVYDFQWELPGGEGTRNKIVFISWSPDEGTLVFPRMTYASSKEALKNALPGLGAEVQANGDDAIEYDSILKDVSKGAR</sequence>
<dbReference type="OrthoDB" id="10249245at2759"/>
<proteinExistence type="inferred from homology"/>
<gene>
    <name evidence="7" type="primary">COF1</name>
    <name evidence="7" type="ORF">HETSPECPRED_006627</name>
</gene>
<comment type="caution">
    <text evidence="7">The sequence shown here is derived from an EMBL/GenBank/DDBJ whole genome shotgun (WGS) entry which is preliminary data.</text>
</comment>
<dbReference type="SMART" id="SM00102">
    <property type="entry name" value="ADF"/>
    <property type="match status" value="1"/>
</dbReference>
<keyword evidence="4" id="KW-0009">Actin-binding</keyword>
<dbReference type="GO" id="GO:0015629">
    <property type="term" value="C:actin cytoskeleton"/>
    <property type="evidence" value="ECO:0007669"/>
    <property type="project" value="InterPro"/>
</dbReference>
<feature type="domain" description="ADF-H" evidence="6">
    <location>
        <begin position="5"/>
        <end position="148"/>
    </location>
</feature>
<dbReference type="InterPro" id="IPR029006">
    <property type="entry name" value="ADF-H/Gelsolin-like_dom_sf"/>
</dbReference>
<evidence type="ECO:0000256" key="4">
    <source>
        <dbReference type="ARBA" id="ARBA00023203"/>
    </source>
</evidence>
<dbReference type="Gene3D" id="3.40.20.10">
    <property type="entry name" value="Severin"/>
    <property type="match status" value="1"/>
</dbReference>
<dbReference type="GO" id="GO:0016363">
    <property type="term" value="C:nuclear matrix"/>
    <property type="evidence" value="ECO:0007669"/>
    <property type="project" value="UniProtKB-SubCell"/>
</dbReference>
<name>A0A8H3FM51_9LECA</name>